<keyword evidence="2" id="KW-1185">Reference proteome</keyword>
<dbReference type="GO" id="GO:0019068">
    <property type="term" value="P:virion assembly"/>
    <property type="evidence" value="ECO:0007669"/>
    <property type="project" value="InterPro"/>
</dbReference>
<evidence type="ECO:0000313" key="1">
    <source>
        <dbReference type="EMBL" id="GGG59790.1"/>
    </source>
</evidence>
<organism evidence="1 2">
    <name type="scientific">Salipiger pallidus</name>
    <dbReference type="NCBI Taxonomy" id="1775170"/>
    <lineage>
        <taxon>Bacteria</taxon>
        <taxon>Pseudomonadati</taxon>
        <taxon>Pseudomonadota</taxon>
        <taxon>Alphaproteobacteria</taxon>
        <taxon>Rhodobacterales</taxon>
        <taxon>Roseobacteraceae</taxon>
        <taxon>Salipiger</taxon>
    </lineage>
</organism>
<dbReference type="InterPro" id="IPR008018">
    <property type="entry name" value="Phage_tail_attach_FII"/>
</dbReference>
<dbReference type="AlphaFoldDB" id="A0A8J2ZGH8"/>
<accession>A0A8J2ZGH8</accession>
<reference evidence="1" key="1">
    <citation type="journal article" date="2014" name="Int. J. Syst. Evol. Microbiol.">
        <title>Complete genome sequence of Corynebacterium casei LMG S-19264T (=DSM 44701T), isolated from a smear-ripened cheese.</title>
        <authorList>
            <consortium name="US DOE Joint Genome Institute (JGI-PGF)"/>
            <person name="Walter F."/>
            <person name="Albersmeier A."/>
            <person name="Kalinowski J."/>
            <person name="Ruckert C."/>
        </authorList>
    </citation>
    <scope>NUCLEOTIDE SEQUENCE</scope>
    <source>
        <strain evidence="1">CGMCC 1.15762</strain>
    </source>
</reference>
<dbReference type="Proteomes" id="UP000617145">
    <property type="component" value="Unassembled WGS sequence"/>
</dbReference>
<evidence type="ECO:0000313" key="2">
    <source>
        <dbReference type="Proteomes" id="UP000617145"/>
    </source>
</evidence>
<name>A0A8J2ZGH8_9RHOB</name>
<comment type="caution">
    <text evidence="1">The sequence shown here is derived from an EMBL/GenBank/DDBJ whole genome shotgun (WGS) entry which is preliminary data.</text>
</comment>
<reference evidence="1" key="2">
    <citation type="submission" date="2020-09" db="EMBL/GenBank/DDBJ databases">
        <authorList>
            <person name="Sun Q."/>
            <person name="Zhou Y."/>
        </authorList>
    </citation>
    <scope>NUCLEOTIDE SEQUENCE</scope>
    <source>
        <strain evidence="1">CGMCC 1.15762</strain>
    </source>
</reference>
<proteinExistence type="predicted"/>
<dbReference type="Pfam" id="PF05354">
    <property type="entry name" value="Phage_attach"/>
    <property type="match status" value="1"/>
</dbReference>
<protein>
    <submittedName>
        <fullName evidence="1">Uncharacterized protein</fullName>
    </submittedName>
</protein>
<dbReference type="EMBL" id="BMJV01000001">
    <property type="protein sequence ID" value="GGG59790.1"/>
    <property type="molecule type" value="Genomic_DNA"/>
</dbReference>
<dbReference type="RefSeq" id="WP_188787986.1">
    <property type="nucleotide sequence ID" value="NZ_BMJV01000001.1"/>
</dbReference>
<sequence>MPPDPFLRSVEATFHRHGVAAVLDPDGLARPVKLLPTRPDGALEFGQLQVQDATGVFEILAVAFAGFDRGTVIQIGGERRKVQHHKVTDPRRYKVRLDTIPTT</sequence>
<gene>
    <name evidence="1" type="ORF">GCM10011415_02160</name>
</gene>